<name>A0A392V1X7_9FABA</name>
<accession>A0A392V1X7</accession>
<evidence type="ECO:0000313" key="2">
    <source>
        <dbReference type="Proteomes" id="UP000265520"/>
    </source>
</evidence>
<protein>
    <submittedName>
        <fullName evidence="1">Uncharacterized protein</fullName>
    </submittedName>
</protein>
<feature type="non-terminal residue" evidence="1">
    <location>
        <position position="18"/>
    </location>
</feature>
<reference evidence="1 2" key="1">
    <citation type="journal article" date="2018" name="Front. Plant Sci.">
        <title>Red Clover (Trifolium pratense) and Zigzag Clover (T. medium) - A Picture of Genomic Similarities and Differences.</title>
        <authorList>
            <person name="Dluhosova J."/>
            <person name="Istvanek J."/>
            <person name="Nedelnik J."/>
            <person name="Repkova J."/>
        </authorList>
    </citation>
    <scope>NUCLEOTIDE SEQUENCE [LARGE SCALE GENOMIC DNA]</scope>
    <source>
        <strain evidence="2">cv. 10/8</strain>
        <tissue evidence="1">Leaf</tissue>
    </source>
</reference>
<comment type="caution">
    <text evidence="1">The sequence shown here is derived from an EMBL/GenBank/DDBJ whole genome shotgun (WGS) entry which is preliminary data.</text>
</comment>
<dbReference type="EMBL" id="LXQA010995293">
    <property type="protein sequence ID" value="MCI80420.1"/>
    <property type="molecule type" value="Genomic_DNA"/>
</dbReference>
<dbReference type="AlphaFoldDB" id="A0A392V1X7"/>
<organism evidence="1 2">
    <name type="scientific">Trifolium medium</name>
    <dbReference type="NCBI Taxonomy" id="97028"/>
    <lineage>
        <taxon>Eukaryota</taxon>
        <taxon>Viridiplantae</taxon>
        <taxon>Streptophyta</taxon>
        <taxon>Embryophyta</taxon>
        <taxon>Tracheophyta</taxon>
        <taxon>Spermatophyta</taxon>
        <taxon>Magnoliopsida</taxon>
        <taxon>eudicotyledons</taxon>
        <taxon>Gunneridae</taxon>
        <taxon>Pentapetalae</taxon>
        <taxon>rosids</taxon>
        <taxon>fabids</taxon>
        <taxon>Fabales</taxon>
        <taxon>Fabaceae</taxon>
        <taxon>Papilionoideae</taxon>
        <taxon>50 kb inversion clade</taxon>
        <taxon>NPAAA clade</taxon>
        <taxon>Hologalegina</taxon>
        <taxon>IRL clade</taxon>
        <taxon>Trifolieae</taxon>
        <taxon>Trifolium</taxon>
    </lineage>
</organism>
<proteinExistence type="predicted"/>
<keyword evidence="2" id="KW-1185">Reference proteome</keyword>
<sequence>MERRDAHAAVTGGQHLYL</sequence>
<evidence type="ECO:0000313" key="1">
    <source>
        <dbReference type="EMBL" id="MCI80420.1"/>
    </source>
</evidence>
<dbReference type="Proteomes" id="UP000265520">
    <property type="component" value="Unassembled WGS sequence"/>
</dbReference>